<dbReference type="NCBIfam" id="TIGR00756">
    <property type="entry name" value="PPR"/>
    <property type="match status" value="3"/>
</dbReference>
<dbReference type="PaxDb" id="3847-GLYMA20G16540.2"/>
<dbReference type="FunFam" id="1.25.40.10:FF:002297">
    <property type="entry name" value="Pentatricopeptide repeat-containing protein isoform A"/>
    <property type="match status" value="1"/>
</dbReference>
<dbReference type="GO" id="GO:0099402">
    <property type="term" value="P:plant organ development"/>
    <property type="evidence" value="ECO:0007669"/>
    <property type="project" value="UniProtKB-ARBA"/>
</dbReference>
<evidence type="ECO:0000256" key="1">
    <source>
        <dbReference type="ARBA" id="ARBA00022737"/>
    </source>
</evidence>
<dbReference type="InterPro" id="IPR046848">
    <property type="entry name" value="E_motif"/>
</dbReference>
<dbReference type="InterPro" id="IPR011990">
    <property type="entry name" value="TPR-like_helical_dom_sf"/>
</dbReference>
<dbReference type="Gene3D" id="1.25.40.10">
    <property type="entry name" value="Tetratricopeptide repeat domain"/>
    <property type="match status" value="3"/>
</dbReference>
<organism evidence="5">
    <name type="scientific">Glycine max</name>
    <name type="common">Soybean</name>
    <name type="synonym">Glycine hispida</name>
    <dbReference type="NCBI Taxonomy" id="3847"/>
    <lineage>
        <taxon>Eukaryota</taxon>
        <taxon>Viridiplantae</taxon>
        <taxon>Streptophyta</taxon>
        <taxon>Embryophyta</taxon>
        <taxon>Tracheophyta</taxon>
        <taxon>Spermatophyta</taxon>
        <taxon>Magnoliopsida</taxon>
        <taxon>eudicotyledons</taxon>
        <taxon>Gunneridae</taxon>
        <taxon>Pentapetalae</taxon>
        <taxon>rosids</taxon>
        <taxon>fabids</taxon>
        <taxon>Fabales</taxon>
        <taxon>Fabaceae</taxon>
        <taxon>Papilionoideae</taxon>
        <taxon>50 kb inversion clade</taxon>
        <taxon>NPAAA clade</taxon>
        <taxon>indigoferoid/millettioid clade</taxon>
        <taxon>Phaseoleae</taxon>
        <taxon>Glycine</taxon>
        <taxon>Glycine subgen. Soja</taxon>
    </lineage>
</organism>
<feature type="region of interest" description="Disordered" evidence="3">
    <location>
        <begin position="363"/>
        <end position="389"/>
    </location>
</feature>
<dbReference type="InterPro" id="IPR046960">
    <property type="entry name" value="PPR_At4g14850-like_plant"/>
</dbReference>
<dbReference type="OrthoDB" id="1934563at2759"/>
<dbReference type="EMBL" id="CM000853">
    <property type="protein sequence ID" value="KRG90109.1"/>
    <property type="molecule type" value="Genomic_DNA"/>
</dbReference>
<dbReference type="SMR" id="K7N1Y9"/>
<dbReference type="HOGENOM" id="CLU_002706_0_6_1"/>
<dbReference type="GO" id="GO:0003723">
    <property type="term" value="F:RNA binding"/>
    <property type="evidence" value="ECO:0007669"/>
    <property type="project" value="InterPro"/>
</dbReference>
<dbReference type="InterPro" id="IPR002885">
    <property type="entry name" value="PPR_rpt"/>
</dbReference>
<dbReference type="Proteomes" id="UP000008827">
    <property type="component" value="Chromosome 20"/>
</dbReference>
<evidence type="ECO:0000313" key="6">
    <source>
        <dbReference type="Proteomes" id="UP000008827"/>
    </source>
</evidence>
<sequence>MSHKDAALWKAQQCLLTHFKQCSSMKHLKEMHARVVQSGFDKTPLVVGKIIEFCMVSGHGDMTYAVRVFDRIDKPGAFMWNTMIRGFGKTHQPDKAIDFNCIAPSLNLDSKLMHMYGMVKDIETAHHLFEEIPNEDLVAWNSIIDCHMHCGNYKQAHHLFCRMVQNGLQPNDATLVVTLSACGAIGALDFGRRIHSSLIQQHTKLGESTSVSNSIIDMYANMKGKNLISWNVMIIRLASHGNGEEALAIFAKMLQQNVERPNDVTFLGMLSACSHGGLVDKSRRCIDIMGIDYNIQSTIKHYGCVVDLLGRAGLIEDAYNLIMNMPVECNAVVRKYLLELEPEHNSNYVLVANMYASTGQWKEMSKERRSMQQRRVQKPEPANSFIGVT</sequence>
<evidence type="ECO:0008006" key="7">
    <source>
        <dbReference type="Google" id="ProtNLM"/>
    </source>
</evidence>
<reference evidence="4 5" key="1">
    <citation type="journal article" date="2010" name="Nature">
        <title>Genome sequence of the palaeopolyploid soybean.</title>
        <authorList>
            <person name="Schmutz J."/>
            <person name="Cannon S.B."/>
            <person name="Schlueter J."/>
            <person name="Ma J."/>
            <person name="Mitros T."/>
            <person name="Nelson W."/>
            <person name="Hyten D.L."/>
            <person name="Song Q."/>
            <person name="Thelen J.J."/>
            <person name="Cheng J."/>
            <person name="Xu D."/>
            <person name="Hellsten U."/>
            <person name="May G.D."/>
            <person name="Yu Y."/>
            <person name="Sakurai T."/>
            <person name="Umezawa T."/>
            <person name="Bhattacharyya M.K."/>
            <person name="Sandhu D."/>
            <person name="Valliyodan B."/>
            <person name="Lindquist E."/>
            <person name="Peto M."/>
            <person name="Grant D."/>
            <person name="Shu S."/>
            <person name="Goodstein D."/>
            <person name="Barry K."/>
            <person name="Futrell-Griggs M."/>
            <person name="Abernathy B."/>
            <person name="Du J."/>
            <person name="Tian Z."/>
            <person name="Zhu L."/>
            <person name="Gill N."/>
            <person name="Joshi T."/>
            <person name="Libault M."/>
            <person name="Sethuraman A."/>
            <person name="Zhang X.-C."/>
            <person name="Shinozaki K."/>
            <person name="Nguyen H.T."/>
            <person name="Wing R.A."/>
            <person name="Cregan P."/>
            <person name="Specht J."/>
            <person name="Grimwood J."/>
            <person name="Rokhsar D."/>
            <person name="Stacey G."/>
            <person name="Shoemaker R.C."/>
            <person name="Jackson S.A."/>
        </authorList>
    </citation>
    <scope>NUCLEOTIDE SEQUENCE [LARGE SCALE GENOMIC DNA]</scope>
    <source>
        <strain evidence="5">cv. Williams 82</strain>
        <tissue evidence="4">Callus</tissue>
    </source>
</reference>
<dbReference type="Pfam" id="PF13041">
    <property type="entry name" value="PPR_2"/>
    <property type="match status" value="2"/>
</dbReference>
<dbReference type="PANTHER" id="PTHR47926">
    <property type="entry name" value="PENTATRICOPEPTIDE REPEAT-CONTAINING PROTEIN"/>
    <property type="match status" value="1"/>
</dbReference>
<reference evidence="4" key="3">
    <citation type="submission" date="2018-07" db="EMBL/GenBank/DDBJ databases">
        <title>WGS assembly of Glycine max.</title>
        <authorList>
            <person name="Schmutz J."/>
            <person name="Cannon S."/>
            <person name="Schlueter J."/>
            <person name="Ma J."/>
            <person name="Mitros T."/>
            <person name="Nelson W."/>
            <person name="Hyten D."/>
            <person name="Song Q."/>
            <person name="Thelen J."/>
            <person name="Cheng J."/>
            <person name="Xu D."/>
            <person name="Hellsten U."/>
            <person name="May G."/>
            <person name="Yu Y."/>
            <person name="Sakurai T."/>
            <person name="Umezawa T."/>
            <person name="Bhattacharyya M."/>
            <person name="Sandhu D."/>
            <person name="Valliyodan B."/>
            <person name="Lindquist E."/>
            <person name="Peto M."/>
            <person name="Grant D."/>
            <person name="Shu S."/>
            <person name="Goodstein D."/>
            <person name="Barry K."/>
            <person name="Futrell-Griggs M."/>
            <person name="Abernathy B."/>
            <person name="Du J."/>
            <person name="Tian Z."/>
            <person name="Zhu L."/>
            <person name="Gill N."/>
            <person name="Joshi T."/>
            <person name="Libault M."/>
            <person name="Sethuraman A."/>
            <person name="Zhang X."/>
            <person name="Shinozaki K."/>
            <person name="Nguyen H."/>
            <person name="Wing R."/>
            <person name="Cregan P."/>
            <person name="Specht J."/>
            <person name="Grimwood J."/>
            <person name="Rokhsar D."/>
            <person name="Stacey G."/>
            <person name="Shoemaker R."/>
            <person name="Jackson S."/>
        </authorList>
    </citation>
    <scope>NUCLEOTIDE SEQUENCE</scope>
    <source>
        <tissue evidence="4">Callus</tissue>
    </source>
</reference>
<keyword evidence="1" id="KW-0677">Repeat</keyword>
<dbReference type="PROSITE" id="PS51375">
    <property type="entry name" value="PPR"/>
    <property type="match status" value="2"/>
</dbReference>
<proteinExistence type="predicted"/>
<dbReference type="PANTHER" id="PTHR47926:SF391">
    <property type="entry name" value="TETRATRICOPEPTIDE-LIKE HELICAL DOMAIN SUPERFAMILY"/>
    <property type="match status" value="1"/>
</dbReference>
<dbReference type="OMA" id="HFRINCT"/>
<dbReference type="eggNOG" id="KOG4197">
    <property type="taxonomic scope" value="Eukaryota"/>
</dbReference>
<dbReference type="AlphaFoldDB" id="K7N1Y9"/>
<dbReference type="Gramene" id="KRG90109">
    <property type="protein sequence ID" value="KRG90109"/>
    <property type="gene ID" value="GLYMA_20G068100"/>
</dbReference>
<evidence type="ECO:0000313" key="4">
    <source>
        <dbReference type="EMBL" id="KRG90109.1"/>
    </source>
</evidence>
<keyword evidence="6" id="KW-1185">Reference proteome</keyword>
<evidence type="ECO:0000256" key="2">
    <source>
        <dbReference type="PROSITE-ProRule" id="PRU00708"/>
    </source>
</evidence>
<gene>
    <name evidence="4" type="ORF">GLYMA_20G068100</name>
</gene>
<dbReference type="Pfam" id="PF20431">
    <property type="entry name" value="E_motif"/>
    <property type="match status" value="1"/>
</dbReference>
<name>K7N1Y9_SOYBN</name>
<dbReference type="EnsemblPlants" id="KRG90109">
    <property type="protein sequence ID" value="KRG90109"/>
    <property type="gene ID" value="GLYMA_20G068100"/>
</dbReference>
<dbReference type="Pfam" id="PF01535">
    <property type="entry name" value="PPR"/>
    <property type="match status" value="2"/>
</dbReference>
<dbReference type="InParanoid" id="K7N1Y9"/>
<evidence type="ECO:0000313" key="5">
    <source>
        <dbReference type="EnsemblPlants" id="KRG90109"/>
    </source>
</evidence>
<feature type="repeat" description="PPR" evidence="2">
    <location>
        <begin position="226"/>
        <end position="260"/>
    </location>
</feature>
<evidence type="ECO:0000256" key="3">
    <source>
        <dbReference type="SAM" id="MobiDB-lite"/>
    </source>
</evidence>
<dbReference type="GO" id="GO:0009451">
    <property type="term" value="P:RNA modification"/>
    <property type="evidence" value="ECO:0007669"/>
    <property type="project" value="InterPro"/>
</dbReference>
<protein>
    <recommendedName>
        <fullName evidence="7">Pentatricopeptide repeat-containing protein</fullName>
    </recommendedName>
</protein>
<dbReference type="FunFam" id="1.25.40.10:FF:000158">
    <property type="entry name" value="pentatricopeptide repeat-containing protein At2g33680"/>
    <property type="match status" value="1"/>
</dbReference>
<feature type="repeat" description="PPR" evidence="2">
    <location>
        <begin position="136"/>
        <end position="170"/>
    </location>
</feature>
<reference evidence="5" key="2">
    <citation type="submission" date="2018-02" db="UniProtKB">
        <authorList>
            <consortium name="EnsemblPlants"/>
        </authorList>
    </citation>
    <scope>IDENTIFICATION</scope>
    <source>
        <strain evidence="5">Williams 82</strain>
    </source>
</reference>
<accession>K7N1Y9</accession>